<feature type="non-terminal residue" evidence="2">
    <location>
        <position position="151"/>
    </location>
</feature>
<accession>A0A392R791</accession>
<feature type="non-terminal residue" evidence="2">
    <location>
        <position position="1"/>
    </location>
</feature>
<proteinExistence type="predicted"/>
<organism evidence="2 3">
    <name type="scientific">Trifolium medium</name>
    <dbReference type="NCBI Taxonomy" id="97028"/>
    <lineage>
        <taxon>Eukaryota</taxon>
        <taxon>Viridiplantae</taxon>
        <taxon>Streptophyta</taxon>
        <taxon>Embryophyta</taxon>
        <taxon>Tracheophyta</taxon>
        <taxon>Spermatophyta</taxon>
        <taxon>Magnoliopsida</taxon>
        <taxon>eudicotyledons</taxon>
        <taxon>Gunneridae</taxon>
        <taxon>Pentapetalae</taxon>
        <taxon>rosids</taxon>
        <taxon>fabids</taxon>
        <taxon>Fabales</taxon>
        <taxon>Fabaceae</taxon>
        <taxon>Papilionoideae</taxon>
        <taxon>50 kb inversion clade</taxon>
        <taxon>NPAAA clade</taxon>
        <taxon>Hologalegina</taxon>
        <taxon>IRL clade</taxon>
        <taxon>Trifolieae</taxon>
        <taxon>Trifolium</taxon>
    </lineage>
</organism>
<sequence>RDKIYVNPPRFQRREDNHRATTDKNPRNYREREKHIEPHNFKDNNPKPDRNKRSFAEVVQKDNIAQGKVDPRRRDNHSVKETDLIRFNVEQEELIRLSKFYVGEVEHPGSTYNMQNALHAEGYFGIKVTPLGANLALLEEQSEGEIEAIMN</sequence>
<dbReference type="Proteomes" id="UP000265520">
    <property type="component" value="Unassembled WGS sequence"/>
</dbReference>
<reference evidence="2 3" key="1">
    <citation type="journal article" date="2018" name="Front. Plant Sci.">
        <title>Red Clover (Trifolium pratense) and Zigzag Clover (T. medium) - A Picture of Genomic Similarities and Differences.</title>
        <authorList>
            <person name="Dluhosova J."/>
            <person name="Istvanek J."/>
            <person name="Nedelnik J."/>
            <person name="Repkova J."/>
        </authorList>
    </citation>
    <scope>NUCLEOTIDE SEQUENCE [LARGE SCALE GENOMIC DNA]</scope>
    <source>
        <strain evidence="3">cv. 10/8</strain>
        <tissue evidence="2">Leaf</tissue>
    </source>
</reference>
<comment type="caution">
    <text evidence="2">The sequence shown here is derived from an EMBL/GenBank/DDBJ whole genome shotgun (WGS) entry which is preliminary data.</text>
</comment>
<feature type="region of interest" description="Disordered" evidence="1">
    <location>
        <begin position="1"/>
        <end position="53"/>
    </location>
</feature>
<evidence type="ECO:0000313" key="2">
    <source>
        <dbReference type="EMBL" id="MCI32109.1"/>
    </source>
</evidence>
<dbReference type="AlphaFoldDB" id="A0A392R791"/>
<dbReference type="EMBL" id="LXQA010192796">
    <property type="protein sequence ID" value="MCI32109.1"/>
    <property type="molecule type" value="Genomic_DNA"/>
</dbReference>
<feature type="compositionally biased region" description="Basic and acidic residues" evidence="1">
    <location>
        <begin position="12"/>
        <end position="53"/>
    </location>
</feature>
<evidence type="ECO:0000256" key="1">
    <source>
        <dbReference type="SAM" id="MobiDB-lite"/>
    </source>
</evidence>
<protein>
    <submittedName>
        <fullName evidence="2">Uncharacterized protein</fullName>
    </submittedName>
</protein>
<name>A0A392R791_9FABA</name>
<keyword evidence="3" id="KW-1185">Reference proteome</keyword>
<evidence type="ECO:0000313" key="3">
    <source>
        <dbReference type="Proteomes" id="UP000265520"/>
    </source>
</evidence>